<dbReference type="PANTHER" id="PTHR11138:SF5">
    <property type="entry name" value="METHIONYL-TRNA FORMYLTRANSFERASE, MITOCHONDRIAL"/>
    <property type="match status" value="1"/>
</dbReference>
<dbReference type="Proteomes" id="UP000199296">
    <property type="component" value="Unassembled WGS sequence"/>
</dbReference>
<dbReference type="HAMAP" id="MF_00182">
    <property type="entry name" value="Formyl_trans"/>
    <property type="match status" value="1"/>
</dbReference>
<dbReference type="InterPro" id="IPR041711">
    <property type="entry name" value="Met-tRNA-FMT_N"/>
</dbReference>
<evidence type="ECO:0000313" key="9">
    <source>
        <dbReference type="Proteomes" id="UP000199296"/>
    </source>
</evidence>
<sequence length="317" mass="35665">MNKLRVLFMGTPEFAVGILDHLVNSQVDIVGVVTAPDKPAGRGKRLQASAVKQYAEKQNIEVLQPTNLKSEEFQEDLKRLNPNLMVVVAFRMLPKKVWSFPEFGTFNLHASLLPQYRGAAPINWAIINGEKETGVTTFFIDEQIDTGKIIDFKTLPIKPEDDVESLHDKLVTLGAALVLETVKSIEKGKTEAKSQKHEMTLKSAPKLTRENTKINWNQSAQEIINFVRGLTPFPTAWTEVNMNGEVLRVKIYKVDASFENHDKTVGSSFYNKEEKNICVAVNDGLIQIKELQLPGKKRLTSQALVNGLGWDNDYRFI</sequence>
<dbReference type="InterPro" id="IPR002376">
    <property type="entry name" value="Formyl_transf_N"/>
</dbReference>
<evidence type="ECO:0000259" key="6">
    <source>
        <dbReference type="Pfam" id="PF00551"/>
    </source>
</evidence>
<evidence type="ECO:0000256" key="5">
    <source>
        <dbReference type="HAMAP-Rule" id="MF_00182"/>
    </source>
</evidence>
<feature type="domain" description="Formyl transferase N-terminal" evidence="6">
    <location>
        <begin position="5"/>
        <end position="180"/>
    </location>
</feature>
<gene>
    <name evidence="5" type="primary">fmt</name>
    <name evidence="8" type="ORF">SAMN04488027_1134</name>
</gene>
<dbReference type="EMBL" id="FNCW01000013">
    <property type="protein sequence ID" value="SDG96940.1"/>
    <property type="molecule type" value="Genomic_DNA"/>
</dbReference>
<dbReference type="Pfam" id="PF00551">
    <property type="entry name" value="Formyl_trans_N"/>
    <property type="match status" value="1"/>
</dbReference>
<dbReference type="SUPFAM" id="SSF53328">
    <property type="entry name" value="Formyltransferase"/>
    <property type="match status" value="1"/>
</dbReference>
<evidence type="ECO:0000313" key="8">
    <source>
        <dbReference type="EMBL" id="SDG96940.1"/>
    </source>
</evidence>
<dbReference type="GO" id="GO:0005829">
    <property type="term" value="C:cytosol"/>
    <property type="evidence" value="ECO:0007669"/>
    <property type="project" value="TreeGrafter"/>
</dbReference>
<dbReference type="InterPro" id="IPR005794">
    <property type="entry name" value="Fmt"/>
</dbReference>
<proteinExistence type="inferred from homology"/>
<organism evidence="8 9">
    <name type="scientific">Psychroflexus sediminis</name>
    <dbReference type="NCBI Taxonomy" id="470826"/>
    <lineage>
        <taxon>Bacteria</taxon>
        <taxon>Pseudomonadati</taxon>
        <taxon>Bacteroidota</taxon>
        <taxon>Flavobacteriia</taxon>
        <taxon>Flavobacteriales</taxon>
        <taxon>Flavobacteriaceae</taxon>
        <taxon>Psychroflexus</taxon>
    </lineage>
</organism>
<reference evidence="8 9" key="1">
    <citation type="submission" date="2016-10" db="EMBL/GenBank/DDBJ databases">
        <authorList>
            <person name="de Groot N.N."/>
        </authorList>
    </citation>
    <scope>NUCLEOTIDE SEQUENCE [LARGE SCALE GENOMIC DNA]</scope>
    <source>
        <strain evidence="8 9">DSM 19803</strain>
    </source>
</reference>
<dbReference type="CDD" id="cd08646">
    <property type="entry name" value="FMT_core_Met-tRNA-FMT_N"/>
    <property type="match status" value="1"/>
</dbReference>
<keyword evidence="9" id="KW-1185">Reference proteome</keyword>
<dbReference type="SUPFAM" id="SSF50486">
    <property type="entry name" value="FMT C-terminal domain-like"/>
    <property type="match status" value="1"/>
</dbReference>
<comment type="similarity">
    <text evidence="1 5">Belongs to the Fmt family.</text>
</comment>
<dbReference type="GO" id="GO:0004479">
    <property type="term" value="F:methionyl-tRNA formyltransferase activity"/>
    <property type="evidence" value="ECO:0007669"/>
    <property type="project" value="UniProtKB-UniRule"/>
</dbReference>
<dbReference type="Pfam" id="PF02911">
    <property type="entry name" value="Formyl_trans_C"/>
    <property type="match status" value="1"/>
</dbReference>
<feature type="domain" description="Formyl transferase C-terminal" evidence="7">
    <location>
        <begin position="206"/>
        <end position="308"/>
    </location>
</feature>
<dbReference type="RefSeq" id="WP_245686465.1">
    <property type="nucleotide sequence ID" value="NZ_FNCW01000013.1"/>
</dbReference>
<dbReference type="STRING" id="470826.SAMN04488027_1134"/>
<evidence type="ECO:0000256" key="4">
    <source>
        <dbReference type="ARBA" id="ARBA00022917"/>
    </source>
</evidence>
<dbReference type="AlphaFoldDB" id="A0A1G7YM89"/>
<keyword evidence="3 5" id="KW-0808">Transferase</keyword>
<dbReference type="EC" id="2.1.2.9" evidence="2 5"/>
<dbReference type="InterPro" id="IPR036477">
    <property type="entry name" value="Formyl_transf_N_sf"/>
</dbReference>
<comment type="function">
    <text evidence="5">Attaches a formyl group to the free amino group of methionyl-tRNA(fMet). The formyl group appears to play a dual role in the initiator identity of N-formylmethionyl-tRNA by promoting its recognition by IF2 and preventing the misappropriation of this tRNA by the elongation apparatus.</text>
</comment>
<evidence type="ECO:0000259" key="7">
    <source>
        <dbReference type="Pfam" id="PF02911"/>
    </source>
</evidence>
<dbReference type="InterPro" id="IPR011034">
    <property type="entry name" value="Formyl_transferase-like_C_sf"/>
</dbReference>
<evidence type="ECO:0000256" key="1">
    <source>
        <dbReference type="ARBA" id="ARBA00010699"/>
    </source>
</evidence>
<dbReference type="CDD" id="cd08704">
    <property type="entry name" value="Met_tRNA_FMT_C"/>
    <property type="match status" value="1"/>
</dbReference>
<dbReference type="Gene3D" id="3.40.50.12230">
    <property type="match status" value="1"/>
</dbReference>
<comment type="catalytic activity">
    <reaction evidence="5">
        <text>L-methionyl-tRNA(fMet) + (6R)-10-formyltetrahydrofolate = N-formyl-L-methionyl-tRNA(fMet) + (6S)-5,6,7,8-tetrahydrofolate + H(+)</text>
        <dbReference type="Rhea" id="RHEA:24380"/>
        <dbReference type="Rhea" id="RHEA-COMP:9952"/>
        <dbReference type="Rhea" id="RHEA-COMP:9953"/>
        <dbReference type="ChEBI" id="CHEBI:15378"/>
        <dbReference type="ChEBI" id="CHEBI:57453"/>
        <dbReference type="ChEBI" id="CHEBI:78530"/>
        <dbReference type="ChEBI" id="CHEBI:78844"/>
        <dbReference type="ChEBI" id="CHEBI:195366"/>
        <dbReference type="EC" id="2.1.2.9"/>
    </reaction>
</comment>
<evidence type="ECO:0000256" key="2">
    <source>
        <dbReference type="ARBA" id="ARBA00012261"/>
    </source>
</evidence>
<evidence type="ECO:0000256" key="3">
    <source>
        <dbReference type="ARBA" id="ARBA00022679"/>
    </source>
</evidence>
<dbReference type="InterPro" id="IPR044135">
    <property type="entry name" value="Met-tRNA-FMT_C"/>
</dbReference>
<keyword evidence="4 5" id="KW-0648">Protein biosynthesis</keyword>
<protein>
    <recommendedName>
        <fullName evidence="2 5">Methionyl-tRNA formyltransferase</fullName>
        <ecNumber evidence="2 5">2.1.2.9</ecNumber>
    </recommendedName>
</protein>
<dbReference type="InterPro" id="IPR005793">
    <property type="entry name" value="Formyl_trans_C"/>
</dbReference>
<accession>A0A1G7YM89</accession>
<dbReference type="PANTHER" id="PTHR11138">
    <property type="entry name" value="METHIONYL-TRNA FORMYLTRANSFERASE"/>
    <property type="match status" value="1"/>
</dbReference>
<name>A0A1G7YM89_9FLAO</name>
<feature type="binding site" evidence="5">
    <location>
        <begin position="111"/>
        <end position="114"/>
    </location>
    <ligand>
        <name>(6S)-5,6,7,8-tetrahydrofolate</name>
        <dbReference type="ChEBI" id="CHEBI:57453"/>
    </ligand>
</feature>
<dbReference type="NCBIfam" id="TIGR00460">
    <property type="entry name" value="fmt"/>
    <property type="match status" value="1"/>
</dbReference>